<dbReference type="GO" id="GO:0017136">
    <property type="term" value="F:histone deacetylase activity, NAD-dependent"/>
    <property type="evidence" value="ECO:0007669"/>
    <property type="project" value="TreeGrafter"/>
</dbReference>
<feature type="binding site" evidence="4">
    <location>
        <position position="159"/>
    </location>
    <ligand>
        <name>Zn(2+)</name>
        <dbReference type="ChEBI" id="CHEBI:29105"/>
    </ligand>
</feature>
<dbReference type="CDD" id="cd01407">
    <property type="entry name" value="SIR2-fam"/>
    <property type="match status" value="1"/>
</dbReference>
<name>A0A1G1KQN2_9BACT</name>
<evidence type="ECO:0000313" key="6">
    <source>
        <dbReference type="EMBL" id="OGW95142.1"/>
    </source>
</evidence>
<dbReference type="NCBIfam" id="NF001753">
    <property type="entry name" value="PRK00481.1-3"/>
    <property type="match status" value="1"/>
</dbReference>
<comment type="caution">
    <text evidence="6">The sequence shown here is derived from an EMBL/GenBank/DDBJ whole genome shotgun (WGS) entry which is preliminary data.</text>
</comment>
<reference evidence="6 7" key="1">
    <citation type="journal article" date="2016" name="Nat. Commun.">
        <title>Thousands of microbial genomes shed light on interconnected biogeochemical processes in an aquifer system.</title>
        <authorList>
            <person name="Anantharaman K."/>
            <person name="Brown C.T."/>
            <person name="Hug L.A."/>
            <person name="Sharon I."/>
            <person name="Castelle C.J."/>
            <person name="Probst A.J."/>
            <person name="Thomas B.C."/>
            <person name="Singh A."/>
            <person name="Wilkins M.J."/>
            <person name="Karaoz U."/>
            <person name="Brodie E.L."/>
            <person name="Williams K.H."/>
            <person name="Hubbard S.S."/>
            <person name="Banfield J.F."/>
        </authorList>
    </citation>
    <scope>NUCLEOTIDE SEQUENCE [LARGE SCALE GENOMIC DNA]</scope>
</reference>
<dbReference type="PROSITE" id="PS50305">
    <property type="entry name" value="SIRTUIN"/>
    <property type="match status" value="1"/>
</dbReference>
<evidence type="ECO:0000256" key="3">
    <source>
        <dbReference type="ARBA" id="ARBA00023027"/>
    </source>
</evidence>
<dbReference type="PANTHER" id="PTHR11085:SF4">
    <property type="entry name" value="NAD-DEPENDENT PROTEIN DEACYLASE"/>
    <property type="match status" value="1"/>
</dbReference>
<dbReference type="EC" id="2.3.1.286" evidence="1"/>
<proteinExistence type="predicted"/>
<dbReference type="InterPro" id="IPR050134">
    <property type="entry name" value="NAD-dep_sirtuin_deacylases"/>
</dbReference>
<dbReference type="Gene3D" id="3.40.50.1220">
    <property type="entry name" value="TPP-binding domain"/>
    <property type="match status" value="1"/>
</dbReference>
<dbReference type="AlphaFoldDB" id="A0A1G1KQN2"/>
<evidence type="ECO:0000256" key="1">
    <source>
        <dbReference type="ARBA" id="ARBA00012928"/>
    </source>
</evidence>
<feature type="binding site" evidence="4">
    <location>
        <position position="156"/>
    </location>
    <ligand>
        <name>Zn(2+)</name>
        <dbReference type="ChEBI" id="CHEBI:29105"/>
    </ligand>
</feature>
<dbReference type="GO" id="GO:0070403">
    <property type="term" value="F:NAD+ binding"/>
    <property type="evidence" value="ECO:0007669"/>
    <property type="project" value="InterPro"/>
</dbReference>
<dbReference type="EMBL" id="MHFR01000068">
    <property type="protein sequence ID" value="OGW95142.1"/>
    <property type="molecule type" value="Genomic_DNA"/>
</dbReference>
<feature type="domain" description="Deacetylase sirtuin-type" evidence="5">
    <location>
        <begin position="1"/>
        <end position="259"/>
    </location>
</feature>
<dbReference type="InterPro" id="IPR029035">
    <property type="entry name" value="DHS-like_NAD/FAD-binding_dom"/>
</dbReference>
<dbReference type="Gene3D" id="3.30.1600.10">
    <property type="entry name" value="SIR2/SIRT2 'Small Domain"/>
    <property type="match status" value="1"/>
</dbReference>
<dbReference type="SUPFAM" id="SSF52467">
    <property type="entry name" value="DHS-like NAD/FAD-binding domain"/>
    <property type="match status" value="1"/>
</dbReference>
<feature type="active site" description="Proton acceptor" evidence="4">
    <location>
        <position position="127"/>
    </location>
</feature>
<feature type="binding site" evidence="4">
    <location>
        <position position="138"/>
    </location>
    <ligand>
        <name>Zn(2+)</name>
        <dbReference type="ChEBI" id="CHEBI:29105"/>
    </ligand>
</feature>
<dbReference type="PANTHER" id="PTHR11085">
    <property type="entry name" value="NAD-DEPENDENT PROTEIN DEACYLASE SIRTUIN-5, MITOCHONDRIAL-RELATED"/>
    <property type="match status" value="1"/>
</dbReference>
<dbReference type="GO" id="GO:0046872">
    <property type="term" value="F:metal ion binding"/>
    <property type="evidence" value="ECO:0007669"/>
    <property type="project" value="UniProtKB-KW"/>
</dbReference>
<evidence type="ECO:0000313" key="7">
    <source>
        <dbReference type="Proteomes" id="UP000178187"/>
    </source>
</evidence>
<gene>
    <name evidence="6" type="ORF">A3G33_04210</name>
</gene>
<keyword evidence="4" id="KW-0862">Zinc</keyword>
<sequence>MDEREKISKVAKLLTDCKSILFITGAGISADSGLPTYRGTGGLYETEKTEDGIPIEMALAGPMLQTRPEVTWKYLSQIEKKCRSASHNRAHEILAEMEHHFERVWILTQNIDGFHCSAGSKNVIDIHGDMHKIICQNCSWKTEVSDYSNLKIPPQCPECNSILRPDVVFFEELLPENKVNLMTQEMDKLFDIYFSIGTTSIFPYIRHPMSVAAHLGRPTIEINPDKTEISDWVDIKISLGASEALELIWKEYGLLAQKK</sequence>
<evidence type="ECO:0000256" key="2">
    <source>
        <dbReference type="ARBA" id="ARBA00022679"/>
    </source>
</evidence>
<dbReference type="InterPro" id="IPR026590">
    <property type="entry name" value="Ssirtuin_cat_dom"/>
</dbReference>
<dbReference type="InterPro" id="IPR003000">
    <property type="entry name" value="Sirtuin"/>
</dbReference>
<evidence type="ECO:0000259" key="5">
    <source>
        <dbReference type="PROSITE" id="PS50305"/>
    </source>
</evidence>
<protein>
    <recommendedName>
        <fullName evidence="1">protein acetyllysine N-acetyltransferase</fullName>
        <ecNumber evidence="1">2.3.1.286</ecNumber>
    </recommendedName>
</protein>
<evidence type="ECO:0000256" key="4">
    <source>
        <dbReference type="PROSITE-ProRule" id="PRU00236"/>
    </source>
</evidence>
<feature type="binding site" evidence="4">
    <location>
        <position position="135"/>
    </location>
    <ligand>
        <name>Zn(2+)</name>
        <dbReference type="ChEBI" id="CHEBI:29105"/>
    </ligand>
</feature>
<accession>A0A1G1KQN2</accession>
<keyword evidence="2" id="KW-0808">Transferase</keyword>
<dbReference type="InterPro" id="IPR026591">
    <property type="entry name" value="Sirtuin_cat_small_dom_sf"/>
</dbReference>
<dbReference type="Pfam" id="PF02146">
    <property type="entry name" value="SIR2"/>
    <property type="match status" value="1"/>
</dbReference>
<dbReference type="Proteomes" id="UP000178187">
    <property type="component" value="Unassembled WGS sequence"/>
</dbReference>
<keyword evidence="4" id="KW-0479">Metal-binding</keyword>
<keyword evidence="3" id="KW-0520">NAD</keyword>
<organism evidence="6 7">
    <name type="scientific">Candidatus Danuiimicrobium aquiferis</name>
    <dbReference type="NCBI Taxonomy" id="1801832"/>
    <lineage>
        <taxon>Bacteria</taxon>
        <taxon>Pseudomonadati</taxon>
        <taxon>Candidatus Omnitrophota</taxon>
        <taxon>Candidatus Danuiimicrobium</taxon>
    </lineage>
</organism>